<evidence type="ECO:0000256" key="7">
    <source>
        <dbReference type="ARBA" id="ARBA00022840"/>
    </source>
</evidence>
<dbReference type="InterPro" id="IPR011761">
    <property type="entry name" value="ATP-grasp"/>
</dbReference>
<dbReference type="KEGG" id="mnt:21402601"/>
<keyword evidence="7 9" id="KW-0067">ATP-binding</keyword>
<proteinExistence type="inferred from homology"/>
<sequence length="310" mass="35181">MSASERYCIGYALQSNKVKTFIRPSLLDHAAHNGIVLVTIDPTLPLTDQAPFHCILHKVYDQNWIQNLREFTTKSPTTVIVDPPDRIQRLHNRISMLDAVNRVRITEKFDLGVPEQVAITDSDELKKKKDLELKFPAIAKPLEANGTAASHEMFLVFNADGLEKILKESKNAMVVQVFVNHGGVVFKVYVVGDRHVKCVKRRSMPDISPEDHGDSDGGVMPFSQISNSNDEVNLNLKEVEMPPDEIVEEVARSLREELGLRLFNFDLIRDCNGKYFVIDINYFPGYEKMPDYEPVLTDFLLDLVQNKPTN</sequence>
<dbReference type="InterPro" id="IPR041429">
    <property type="entry name" value="ITPK1_N"/>
</dbReference>
<dbReference type="PROSITE" id="PS50975">
    <property type="entry name" value="ATP_GRASP"/>
    <property type="match status" value="1"/>
</dbReference>
<feature type="binding site" evidence="10">
    <location>
        <position position="187"/>
    </location>
    <ligand>
        <name>1D-myo-inositol 1,3,4-trisphosphate</name>
        <dbReference type="ChEBI" id="CHEBI:58414"/>
    </ligand>
</feature>
<name>W9QMZ5_9ROSA</name>
<evidence type="ECO:0000256" key="10">
    <source>
        <dbReference type="PIRSR" id="PIRSR038186-1"/>
    </source>
</evidence>
<dbReference type="AlphaFoldDB" id="W9QMZ5"/>
<evidence type="ECO:0000256" key="6">
    <source>
        <dbReference type="ARBA" id="ARBA00022777"/>
    </source>
</evidence>
<feature type="binding site" evidence="11">
    <location>
        <position position="281"/>
    </location>
    <ligand>
        <name>Mg(2+)</name>
        <dbReference type="ChEBI" id="CHEBI:18420"/>
        <label>2</label>
    </ligand>
</feature>
<feature type="binding site" evidence="10">
    <location>
        <position position="203"/>
    </location>
    <ligand>
        <name>ATP</name>
        <dbReference type="ChEBI" id="CHEBI:30616"/>
    </ligand>
</feature>
<dbReference type="InterPro" id="IPR040464">
    <property type="entry name" value="InsP(3)kin_ATP-grasp"/>
</dbReference>
<evidence type="ECO:0000313" key="13">
    <source>
        <dbReference type="EMBL" id="EXB29144.1"/>
    </source>
</evidence>
<comment type="subunit">
    <text evidence="2 9">Monomer.</text>
</comment>
<evidence type="ECO:0000256" key="11">
    <source>
        <dbReference type="PIRSR" id="PIRSR038186-2"/>
    </source>
</evidence>
<keyword evidence="3 9" id="KW-0808">Transferase</keyword>
<evidence type="ECO:0000256" key="8">
    <source>
        <dbReference type="ARBA" id="ARBA00022842"/>
    </source>
</evidence>
<feature type="binding site" evidence="11">
    <location>
        <position position="266"/>
    </location>
    <ligand>
        <name>Mg(2+)</name>
        <dbReference type="ChEBI" id="CHEBI:18420"/>
        <label>1</label>
    </ligand>
</feature>
<accession>W9QMZ5</accession>
<dbReference type="EC" id="2.7.1.134" evidence="9"/>
<feature type="binding site" evidence="10">
    <location>
        <position position="140"/>
    </location>
    <ligand>
        <name>ATP</name>
        <dbReference type="ChEBI" id="CHEBI:30616"/>
    </ligand>
</feature>
<dbReference type="SUPFAM" id="SSF56059">
    <property type="entry name" value="Glutathione synthetase ATP-binding domain-like"/>
    <property type="match status" value="1"/>
</dbReference>
<evidence type="ECO:0000256" key="4">
    <source>
        <dbReference type="ARBA" id="ARBA00022723"/>
    </source>
</evidence>
<feature type="binding site" evidence="10">
    <location>
        <position position="93"/>
    </location>
    <ligand>
        <name>ATP</name>
        <dbReference type="ChEBI" id="CHEBI:30616"/>
    </ligand>
</feature>
<dbReference type="OrthoDB" id="25308at2759"/>
<reference evidence="14" key="1">
    <citation type="submission" date="2013-01" db="EMBL/GenBank/DDBJ databases">
        <title>Draft Genome Sequence of a Mulberry Tree, Morus notabilis C.K. Schneid.</title>
        <authorList>
            <person name="He N."/>
            <person name="Zhao S."/>
        </authorList>
    </citation>
    <scope>NUCLEOTIDE SEQUENCE</scope>
</reference>
<comment type="function">
    <text evidence="9">Kinase that can phosphorylate various inositol polyphosphate such as Ins(3,4,5,6)P4 or Ins(1,3,4)P3.</text>
</comment>
<keyword evidence="14" id="KW-1185">Reference proteome</keyword>
<dbReference type="Proteomes" id="UP000030645">
    <property type="component" value="Unassembled WGS sequence"/>
</dbReference>
<feature type="binding site" evidence="11">
    <location>
        <position position="279"/>
    </location>
    <ligand>
        <name>Mg(2+)</name>
        <dbReference type="ChEBI" id="CHEBI:18420"/>
        <label>2</label>
    </ligand>
</feature>
<evidence type="ECO:0000256" key="2">
    <source>
        <dbReference type="ARBA" id="ARBA00011245"/>
    </source>
</evidence>
<dbReference type="STRING" id="981085.W9QMZ5"/>
<evidence type="ECO:0000259" key="12">
    <source>
        <dbReference type="PROSITE" id="PS50975"/>
    </source>
</evidence>
<feature type="binding site" evidence="10">
    <location>
        <position position="17"/>
    </location>
    <ligand>
        <name>1D-myo-inositol 1,3,4-trisphosphate</name>
        <dbReference type="ChEBI" id="CHEBI:58414"/>
    </ligand>
</feature>
<feature type="binding site" evidence="10">
    <location>
        <position position="151"/>
    </location>
    <ligand>
        <name>1D-myo-inositol 1,3,4-trisphosphate</name>
        <dbReference type="ChEBI" id="CHEBI:58414"/>
    </ligand>
</feature>
<dbReference type="PANTHER" id="PTHR14217">
    <property type="entry name" value="INOSITOL-TETRAKISPHOSPHATE 1-KINASE"/>
    <property type="match status" value="1"/>
</dbReference>
<dbReference type="InterPro" id="IPR008656">
    <property type="entry name" value="Inositol_tetrakis-P_1-kinase"/>
</dbReference>
<keyword evidence="6 9" id="KW-0418">Kinase</keyword>
<dbReference type="GO" id="GO:0005524">
    <property type="term" value="F:ATP binding"/>
    <property type="evidence" value="ECO:0007669"/>
    <property type="project" value="UniProtKB-UniRule"/>
</dbReference>
<gene>
    <name evidence="13" type="ORF">L484_019667</name>
</gene>
<dbReference type="GO" id="GO:0000287">
    <property type="term" value="F:magnesium ion binding"/>
    <property type="evidence" value="ECO:0007669"/>
    <property type="project" value="InterPro"/>
</dbReference>
<feature type="binding site" evidence="11">
    <location>
        <position position="279"/>
    </location>
    <ligand>
        <name>Mg(2+)</name>
        <dbReference type="ChEBI" id="CHEBI:18420"/>
        <label>1</label>
    </ligand>
</feature>
<keyword evidence="8 9" id="KW-0460">Magnesium</keyword>
<dbReference type="EMBL" id="KE343429">
    <property type="protein sequence ID" value="EXB29144.1"/>
    <property type="molecule type" value="Genomic_DNA"/>
</dbReference>
<dbReference type="GO" id="GO:0032957">
    <property type="term" value="P:inositol trisphosphate metabolic process"/>
    <property type="evidence" value="ECO:0007669"/>
    <property type="project" value="InterPro"/>
</dbReference>
<protein>
    <recommendedName>
        <fullName evidence="9">Inositol-tetrakisphosphate 1-kinase</fullName>
        <ecNumber evidence="9">2.7.1.134</ecNumber>
    </recommendedName>
</protein>
<evidence type="ECO:0000256" key="9">
    <source>
        <dbReference type="PIRNR" id="PIRNR038186"/>
    </source>
</evidence>
<evidence type="ECO:0000256" key="1">
    <source>
        <dbReference type="ARBA" id="ARBA00009601"/>
    </source>
</evidence>
<evidence type="ECO:0000256" key="5">
    <source>
        <dbReference type="ARBA" id="ARBA00022741"/>
    </source>
</evidence>
<feature type="binding site" evidence="10">
    <location>
        <begin position="176"/>
        <end position="187"/>
    </location>
    <ligand>
        <name>ATP</name>
        <dbReference type="ChEBI" id="CHEBI:30616"/>
    </ligand>
</feature>
<feature type="binding site" evidence="10">
    <location>
        <position position="285"/>
    </location>
    <ligand>
        <name>1D-myo-inositol 1,3,4-trisphosphate</name>
        <dbReference type="ChEBI" id="CHEBI:58414"/>
    </ligand>
</feature>
<dbReference type="GO" id="GO:0005737">
    <property type="term" value="C:cytoplasm"/>
    <property type="evidence" value="ECO:0007669"/>
    <property type="project" value="TreeGrafter"/>
</dbReference>
<dbReference type="Pfam" id="PF17927">
    <property type="entry name" value="Ins134_P3_kin_N"/>
    <property type="match status" value="1"/>
</dbReference>
<comment type="similarity">
    <text evidence="1 9">Belongs to the ITPK1 family.</text>
</comment>
<dbReference type="eggNOG" id="ENOG502QQS1">
    <property type="taxonomic scope" value="Eukaryota"/>
</dbReference>
<dbReference type="GO" id="GO:0047325">
    <property type="term" value="F:inositol-3,4,5,6-tetrakisphosphate 1-kinase activity"/>
    <property type="evidence" value="ECO:0007669"/>
    <property type="project" value="UniProtKB-EC"/>
</dbReference>
<comment type="cofactor">
    <cofactor evidence="9 11">
        <name>Mg(2+)</name>
        <dbReference type="ChEBI" id="CHEBI:18420"/>
    </cofactor>
    <text evidence="9 11">Binds 2 magnesium ions per subunit.</text>
</comment>
<dbReference type="Gene3D" id="3.30.470.20">
    <property type="entry name" value="ATP-grasp fold, B domain"/>
    <property type="match status" value="1"/>
</dbReference>
<feature type="binding site" evidence="10">
    <location>
        <position position="58"/>
    </location>
    <ligand>
        <name>1D-myo-inositol 1,3,4-trisphosphate</name>
        <dbReference type="ChEBI" id="CHEBI:58414"/>
    </ligand>
</feature>
<comment type="catalytic activity">
    <reaction evidence="9">
        <text>1D-myo-inositol 3,4,5,6-tetrakisphosphate + ATP = 1D-myo-inositol 1,3,4,5,6-pentakisphosphate + ADP + H(+)</text>
        <dbReference type="Rhea" id="RHEA:12452"/>
        <dbReference type="ChEBI" id="CHEBI:15378"/>
        <dbReference type="ChEBI" id="CHEBI:30616"/>
        <dbReference type="ChEBI" id="CHEBI:57539"/>
        <dbReference type="ChEBI" id="CHEBI:57733"/>
        <dbReference type="ChEBI" id="CHEBI:456216"/>
        <dbReference type="EC" id="2.7.1.134"/>
    </reaction>
</comment>
<dbReference type="PANTHER" id="PTHR14217:SF24">
    <property type="entry name" value="INOSITOL-TETRAKISPHOSPHATE 1-KINASE 1"/>
    <property type="match status" value="1"/>
</dbReference>
<dbReference type="PIRSF" id="PIRSF038186">
    <property type="entry name" value="ITPK"/>
    <property type="match status" value="1"/>
</dbReference>
<evidence type="ECO:0000256" key="3">
    <source>
        <dbReference type="ARBA" id="ARBA00022679"/>
    </source>
</evidence>
<feature type="domain" description="ATP-grasp" evidence="12">
    <location>
        <begin position="103"/>
        <end position="309"/>
    </location>
</feature>
<evidence type="ECO:0000313" key="14">
    <source>
        <dbReference type="Proteomes" id="UP000030645"/>
    </source>
</evidence>
<keyword evidence="5 9" id="KW-0547">Nucleotide-binding</keyword>
<feature type="binding site" evidence="10">
    <location>
        <position position="281"/>
    </location>
    <ligand>
        <name>1D-myo-inositol 1,3,4-trisphosphate</name>
        <dbReference type="ChEBI" id="CHEBI:58414"/>
    </ligand>
</feature>
<organism evidence="13 14">
    <name type="scientific">Morus notabilis</name>
    <dbReference type="NCBI Taxonomy" id="981085"/>
    <lineage>
        <taxon>Eukaryota</taxon>
        <taxon>Viridiplantae</taxon>
        <taxon>Streptophyta</taxon>
        <taxon>Embryophyta</taxon>
        <taxon>Tracheophyta</taxon>
        <taxon>Spermatophyta</taxon>
        <taxon>Magnoliopsida</taxon>
        <taxon>eudicotyledons</taxon>
        <taxon>Gunneridae</taxon>
        <taxon>Pentapetalae</taxon>
        <taxon>rosids</taxon>
        <taxon>fabids</taxon>
        <taxon>Rosales</taxon>
        <taxon>Moraceae</taxon>
        <taxon>Moreae</taxon>
        <taxon>Morus</taxon>
    </lineage>
</organism>
<dbReference type="Pfam" id="PF05770">
    <property type="entry name" value="Ins134_P3_kin"/>
    <property type="match status" value="1"/>
</dbReference>
<dbReference type="GO" id="GO:0052726">
    <property type="term" value="F:inositol-1,3,4-trisphosphate 5-kinase activity"/>
    <property type="evidence" value="ECO:0007669"/>
    <property type="project" value="InterPro"/>
</dbReference>
<dbReference type="GO" id="GO:0052725">
    <property type="term" value="F:inositol-1,3,4-trisphosphate 6-kinase activity"/>
    <property type="evidence" value="ECO:0007669"/>
    <property type="project" value="InterPro"/>
</dbReference>
<keyword evidence="4 9" id="KW-0479">Metal-binding</keyword>